<accession>A0A858RRR6</accession>
<evidence type="ECO:0000313" key="10">
    <source>
        <dbReference type="Proteomes" id="UP000501812"/>
    </source>
</evidence>
<dbReference type="InterPro" id="IPR000924">
    <property type="entry name" value="Glu/Gln-tRNA-synth"/>
</dbReference>
<keyword evidence="1 7" id="KW-0436">Ligase</keyword>
<feature type="domain" description="Glutamyl/glutaminyl-tRNA synthetase class Ib catalytic" evidence="8">
    <location>
        <begin position="3"/>
        <end position="277"/>
    </location>
</feature>
<dbReference type="KEGG" id="luo:HHL09_23555"/>
<keyword evidence="2" id="KW-0479">Metal-binding</keyword>
<dbReference type="GO" id="GO:0004818">
    <property type="term" value="F:glutamate-tRNA ligase activity"/>
    <property type="evidence" value="ECO:0007669"/>
    <property type="project" value="TreeGrafter"/>
</dbReference>
<keyword evidence="10" id="KW-1185">Reference proteome</keyword>
<evidence type="ECO:0000259" key="8">
    <source>
        <dbReference type="Pfam" id="PF00749"/>
    </source>
</evidence>
<reference evidence="9 10" key="1">
    <citation type="submission" date="2020-04" db="EMBL/GenBank/DDBJ databases">
        <title>Luteolibacter sp. G-1-1-1 isolated from soil.</title>
        <authorList>
            <person name="Dahal R.H."/>
        </authorList>
    </citation>
    <scope>NUCLEOTIDE SEQUENCE [LARGE SCALE GENOMIC DNA]</scope>
    <source>
        <strain evidence="9 10">G-1-1-1</strain>
    </source>
</reference>
<evidence type="ECO:0000256" key="5">
    <source>
        <dbReference type="ARBA" id="ARBA00022840"/>
    </source>
</evidence>
<dbReference type="GO" id="GO:0005829">
    <property type="term" value="C:cytosol"/>
    <property type="evidence" value="ECO:0007669"/>
    <property type="project" value="TreeGrafter"/>
</dbReference>
<keyword evidence="5 7" id="KW-0067">ATP-binding</keyword>
<dbReference type="EMBL" id="CP051774">
    <property type="protein sequence ID" value="QJE98633.1"/>
    <property type="molecule type" value="Genomic_DNA"/>
</dbReference>
<dbReference type="EC" id="6.1.1.-" evidence="9"/>
<dbReference type="GO" id="GO:0005524">
    <property type="term" value="F:ATP binding"/>
    <property type="evidence" value="ECO:0007669"/>
    <property type="project" value="UniProtKB-KW"/>
</dbReference>
<dbReference type="Pfam" id="PF00749">
    <property type="entry name" value="tRNA-synt_1c"/>
    <property type="match status" value="1"/>
</dbReference>
<name>A0A858RRR6_9BACT</name>
<dbReference type="PRINTS" id="PR00987">
    <property type="entry name" value="TRNASYNTHGLU"/>
</dbReference>
<dbReference type="RefSeq" id="WP_169457120.1">
    <property type="nucleotide sequence ID" value="NZ_CP051774.1"/>
</dbReference>
<dbReference type="SUPFAM" id="SSF52374">
    <property type="entry name" value="Nucleotidylyl transferase"/>
    <property type="match status" value="1"/>
</dbReference>
<protein>
    <submittedName>
        <fullName evidence="9">tRNA glutamyl-Q(34) synthetase GluQRS</fullName>
        <ecNumber evidence="9">6.1.1.-</ecNumber>
    </submittedName>
</protein>
<organism evidence="9 10">
    <name type="scientific">Luteolibacter luteus</name>
    <dbReference type="NCBI Taxonomy" id="2728835"/>
    <lineage>
        <taxon>Bacteria</taxon>
        <taxon>Pseudomonadati</taxon>
        <taxon>Verrucomicrobiota</taxon>
        <taxon>Verrucomicrobiia</taxon>
        <taxon>Verrucomicrobiales</taxon>
        <taxon>Verrucomicrobiaceae</taxon>
        <taxon>Luteolibacter</taxon>
    </lineage>
</organism>
<comment type="similarity">
    <text evidence="7">Belongs to the class-I aminoacyl-tRNA synthetase family.</text>
</comment>
<keyword evidence="3 7" id="KW-0547">Nucleotide-binding</keyword>
<keyword evidence="7" id="KW-0648">Protein biosynthesis</keyword>
<sequence>MPEIVTRFAPSPTGYLHLGHVHAAKVAHDLARQDGGRFLLRFEDIDHTRTRPEYYDAMEEDLRWLGLAWDGAALRQSSRTAAYDAVLERLKEIGAVYPCFCTRREIEEEVARITNAPHGPEGALYPGTCRRLPLADREARIANGIQPAWRLDVSFAAGLTGPLSFHDLQHGRHHVDPGLLGDVVLARKDIGTSYHLAVTTDDAFQDVTHVTRGEDLLLATHVHRLLQALLGFPEPLYLHHSLVLDGNGVRLAKRNEALSIRHLKAAGNTPQTILAMLPLS</sequence>
<proteinExistence type="inferred from homology"/>
<evidence type="ECO:0000256" key="1">
    <source>
        <dbReference type="ARBA" id="ARBA00022598"/>
    </source>
</evidence>
<evidence type="ECO:0000256" key="3">
    <source>
        <dbReference type="ARBA" id="ARBA00022741"/>
    </source>
</evidence>
<dbReference type="AlphaFoldDB" id="A0A858RRR6"/>
<dbReference type="InterPro" id="IPR049940">
    <property type="entry name" value="GluQ/Sye"/>
</dbReference>
<dbReference type="PANTHER" id="PTHR43311">
    <property type="entry name" value="GLUTAMATE--TRNA LIGASE"/>
    <property type="match status" value="1"/>
</dbReference>
<dbReference type="Gene3D" id="3.40.50.620">
    <property type="entry name" value="HUPs"/>
    <property type="match status" value="1"/>
</dbReference>
<evidence type="ECO:0000256" key="6">
    <source>
        <dbReference type="ARBA" id="ARBA00023146"/>
    </source>
</evidence>
<dbReference type="GO" id="GO:0006424">
    <property type="term" value="P:glutamyl-tRNA aminoacylation"/>
    <property type="evidence" value="ECO:0007669"/>
    <property type="project" value="TreeGrafter"/>
</dbReference>
<evidence type="ECO:0000313" key="9">
    <source>
        <dbReference type="EMBL" id="QJE98633.1"/>
    </source>
</evidence>
<gene>
    <name evidence="9" type="ORF">HHL09_23555</name>
</gene>
<evidence type="ECO:0000256" key="2">
    <source>
        <dbReference type="ARBA" id="ARBA00022723"/>
    </source>
</evidence>
<dbReference type="InterPro" id="IPR020058">
    <property type="entry name" value="Glu/Gln-tRNA-synth_Ib_cat-dom"/>
</dbReference>
<keyword evidence="4" id="KW-0862">Zinc</keyword>
<keyword evidence="6 7" id="KW-0030">Aminoacyl-tRNA synthetase</keyword>
<dbReference type="NCBIfam" id="NF004315">
    <property type="entry name" value="PRK05710.1-4"/>
    <property type="match status" value="1"/>
</dbReference>
<dbReference type="InterPro" id="IPR001412">
    <property type="entry name" value="aa-tRNA-synth_I_CS"/>
</dbReference>
<dbReference type="Proteomes" id="UP000501812">
    <property type="component" value="Chromosome"/>
</dbReference>
<evidence type="ECO:0000256" key="4">
    <source>
        <dbReference type="ARBA" id="ARBA00022833"/>
    </source>
</evidence>
<dbReference type="PROSITE" id="PS00178">
    <property type="entry name" value="AA_TRNA_LIGASE_I"/>
    <property type="match status" value="1"/>
</dbReference>
<dbReference type="InterPro" id="IPR014729">
    <property type="entry name" value="Rossmann-like_a/b/a_fold"/>
</dbReference>
<evidence type="ECO:0000256" key="7">
    <source>
        <dbReference type="RuleBase" id="RU363037"/>
    </source>
</evidence>
<dbReference type="PANTHER" id="PTHR43311:SF1">
    <property type="entry name" value="GLUTAMYL-Q TRNA(ASP) SYNTHETASE"/>
    <property type="match status" value="1"/>
</dbReference>